<sequence>MSEIGSPVLLDCHLDQDVESLWREFDDIPTPPPSLATGHGLPRHQSSKTLDIDSTAPIACFFHSTYEDKISYVWPGPDPLSPDTCADDIFHYISVYLLEENINWVDFRLCRLTKQSRDLIEQYPFCLSRTESISGSLDWMREQVQDIMCRHNATRCCSFQLHMCPRQEEMPDLITNDMESQSIPAANLLILDPQFFVRNIVENFR</sequence>
<evidence type="ECO:0000313" key="2">
    <source>
        <dbReference type="Proteomes" id="UP001220324"/>
    </source>
</evidence>
<protein>
    <submittedName>
        <fullName evidence="1">Uncharacterized protein</fullName>
    </submittedName>
</protein>
<dbReference type="EMBL" id="JAQIZZ010000004">
    <property type="protein sequence ID" value="KAJ5544120.1"/>
    <property type="molecule type" value="Genomic_DNA"/>
</dbReference>
<evidence type="ECO:0000313" key="1">
    <source>
        <dbReference type="EMBL" id="KAJ5544120.1"/>
    </source>
</evidence>
<gene>
    <name evidence="1" type="ORF">N7494_005399</name>
</gene>
<organism evidence="1 2">
    <name type="scientific">Penicillium frequentans</name>
    <dbReference type="NCBI Taxonomy" id="3151616"/>
    <lineage>
        <taxon>Eukaryota</taxon>
        <taxon>Fungi</taxon>
        <taxon>Dikarya</taxon>
        <taxon>Ascomycota</taxon>
        <taxon>Pezizomycotina</taxon>
        <taxon>Eurotiomycetes</taxon>
        <taxon>Eurotiomycetidae</taxon>
        <taxon>Eurotiales</taxon>
        <taxon>Aspergillaceae</taxon>
        <taxon>Penicillium</taxon>
    </lineage>
</organism>
<comment type="caution">
    <text evidence="1">The sequence shown here is derived from an EMBL/GenBank/DDBJ whole genome shotgun (WGS) entry which is preliminary data.</text>
</comment>
<name>A0AAD6CXZ8_9EURO</name>
<proteinExistence type="predicted"/>
<keyword evidence="2" id="KW-1185">Reference proteome</keyword>
<dbReference type="AlphaFoldDB" id="A0AAD6CXZ8"/>
<reference evidence="1 2" key="1">
    <citation type="journal article" date="2023" name="IMA Fungus">
        <title>Comparative genomic study of the Penicillium genus elucidates a diverse pangenome and 15 lateral gene transfer events.</title>
        <authorList>
            <person name="Petersen C."/>
            <person name="Sorensen T."/>
            <person name="Nielsen M.R."/>
            <person name="Sondergaard T.E."/>
            <person name="Sorensen J.L."/>
            <person name="Fitzpatrick D.A."/>
            <person name="Frisvad J.C."/>
            <person name="Nielsen K.L."/>
        </authorList>
    </citation>
    <scope>NUCLEOTIDE SEQUENCE [LARGE SCALE GENOMIC DNA]</scope>
    <source>
        <strain evidence="1 2">IBT 35679</strain>
    </source>
</reference>
<dbReference type="Proteomes" id="UP001220324">
    <property type="component" value="Unassembled WGS sequence"/>
</dbReference>
<accession>A0AAD6CXZ8</accession>